<dbReference type="InterPro" id="IPR036412">
    <property type="entry name" value="HAD-like_sf"/>
</dbReference>
<dbReference type="STRING" id="1336337.A0A3N4K7K1"/>
<reference evidence="3 4" key="1">
    <citation type="journal article" date="2018" name="Nat. Ecol. Evol.">
        <title>Pezizomycetes genomes reveal the molecular basis of ectomycorrhizal truffle lifestyle.</title>
        <authorList>
            <person name="Murat C."/>
            <person name="Payen T."/>
            <person name="Noel B."/>
            <person name="Kuo A."/>
            <person name="Morin E."/>
            <person name="Chen J."/>
            <person name="Kohler A."/>
            <person name="Krizsan K."/>
            <person name="Balestrini R."/>
            <person name="Da Silva C."/>
            <person name="Montanini B."/>
            <person name="Hainaut M."/>
            <person name="Levati E."/>
            <person name="Barry K.W."/>
            <person name="Belfiori B."/>
            <person name="Cichocki N."/>
            <person name="Clum A."/>
            <person name="Dockter R.B."/>
            <person name="Fauchery L."/>
            <person name="Guy J."/>
            <person name="Iotti M."/>
            <person name="Le Tacon F."/>
            <person name="Lindquist E.A."/>
            <person name="Lipzen A."/>
            <person name="Malagnac F."/>
            <person name="Mello A."/>
            <person name="Molinier V."/>
            <person name="Miyauchi S."/>
            <person name="Poulain J."/>
            <person name="Riccioni C."/>
            <person name="Rubini A."/>
            <person name="Sitrit Y."/>
            <person name="Splivallo R."/>
            <person name="Traeger S."/>
            <person name="Wang M."/>
            <person name="Zifcakova L."/>
            <person name="Wipf D."/>
            <person name="Zambonelli A."/>
            <person name="Paolocci F."/>
            <person name="Nowrousian M."/>
            <person name="Ottonello S."/>
            <person name="Baldrian P."/>
            <person name="Spatafora J.W."/>
            <person name="Henrissat B."/>
            <person name="Nagy L.G."/>
            <person name="Aury J.M."/>
            <person name="Wincker P."/>
            <person name="Grigoriev I.V."/>
            <person name="Bonfante P."/>
            <person name="Martin F.M."/>
        </authorList>
    </citation>
    <scope>NUCLEOTIDE SEQUENCE [LARGE SCALE GENOMIC DNA]</scope>
    <source>
        <strain evidence="3 4">120613-1</strain>
    </source>
</reference>
<dbReference type="GO" id="GO:0034198">
    <property type="term" value="P:cellular response to amino acid starvation"/>
    <property type="evidence" value="ECO:0007669"/>
    <property type="project" value="UniProtKB-ARBA"/>
</dbReference>
<evidence type="ECO:0000256" key="1">
    <source>
        <dbReference type="SAM" id="MobiDB-lite"/>
    </source>
</evidence>
<dbReference type="PANTHER" id="PTHR12210">
    <property type="entry name" value="DULLARD PROTEIN PHOSPHATASE"/>
    <property type="match status" value="1"/>
</dbReference>
<dbReference type="GO" id="GO:0009651">
    <property type="term" value="P:response to salt stress"/>
    <property type="evidence" value="ECO:0007669"/>
    <property type="project" value="UniProtKB-ARBA"/>
</dbReference>
<dbReference type="EMBL" id="ML120358">
    <property type="protein sequence ID" value="RPB04431.1"/>
    <property type="molecule type" value="Genomic_DNA"/>
</dbReference>
<feature type="compositionally biased region" description="Low complexity" evidence="1">
    <location>
        <begin position="52"/>
        <end position="74"/>
    </location>
</feature>
<feature type="compositionally biased region" description="Low complexity" evidence="1">
    <location>
        <begin position="315"/>
        <end position="329"/>
    </location>
</feature>
<feature type="compositionally biased region" description="Basic and acidic residues" evidence="1">
    <location>
        <begin position="217"/>
        <end position="226"/>
    </location>
</feature>
<feature type="region of interest" description="Disordered" evidence="1">
    <location>
        <begin position="1"/>
        <end position="176"/>
    </location>
</feature>
<feature type="domain" description="FCP1 homology" evidence="2">
    <location>
        <begin position="436"/>
        <end position="594"/>
    </location>
</feature>
<accession>A0A3N4K7K1</accession>
<feature type="compositionally biased region" description="Polar residues" evidence="1">
    <location>
        <begin position="337"/>
        <end position="353"/>
    </location>
</feature>
<protein>
    <submittedName>
        <fullName evidence="3">NIF-domain-containing protein</fullName>
    </submittedName>
</protein>
<feature type="compositionally biased region" description="Polar residues" evidence="1">
    <location>
        <begin position="114"/>
        <end position="124"/>
    </location>
</feature>
<dbReference type="Gene3D" id="3.40.50.1000">
    <property type="entry name" value="HAD superfamily/HAD-like"/>
    <property type="match status" value="1"/>
</dbReference>
<dbReference type="InterPro" id="IPR011948">
    <property type="entry name" value="Dullard_phosphatase"/>
</dbReference>
<dbReference type="GO" id="GO:1904262">
    <property type="term" value="P:negative regulation of TORC1 signaling"/>
    <property type="evidence" value="ECO:0007669"/>
    <property type="project" value="UniProtKB-ARBA"/>
</dbReference>
<dbReference type="InterPro" id="IPR004274">
    <property type="entry name" value="FCP1_dom"/>
</dbReference>
<feature type="compositionally biased region" description="Polar residues" evidence="1">
    <location>
        <begin position="94"/>
        <end position="107"/>
    </location>
</feature>
<proteinExistence type="predicted"/>
<feature type="compositionally biased region" description="Low complexity" evidence="1">
    <location>
        <begin position="125"/>
        <end position="145"/>
    </location>
</feature>
<dbReference type="FunFam" id="3.40.50.1000:FF:000043">
    <property type="entry name" value="General stress response phosphoprotein phosphatase Psr1/2"/>
    <property type="match status" value="1"/>
</dbReference>
<dbReference type="InterPro" id="IPR023214">
    <property type="entry name" value="HAD_sf"/>
</dbReference>
<dbReference type="PROSITE" id="PS50969">
    <property type="entry name" value="FCP1"/>
    <property type="match status" value="1"/>
</dbReference>
<dbReference type="GO" id="GO:0016791">
    <property type="term" value="F:phosphatase activity"/>
    <property type="evidence" value="ECO:0007669"/>
    <property type="project" value="InterPro"/>
</dbReference>
<feature type="compositionally biased region" description="Basic and acidic residues" evidence="1">
    <location>
        <begin position="272"/>
        <end position="281"/>
    </location>
</feature>
<evidence type="ECO:0000313" key="3">
    <source>
        <dbReference type="EMBL" id="RPB04431.1"/>
    </source>
</evidence>
<dbReference type="SUPFAM" id="SSF56784">
    <property type="entry name" value="HAD-like"/>
    <property type="match status" value="1"/>
</dbReference>
<feature type="compositionally biased region" description="Polar residues" evidence="1">
    <location>
        <begin position="12"/>
        <end position="32"/>
    </location>
</feature>
<dbReference type="SMART" id="SM00577">
    <property type="entry name" value="CPDc"/>
    <property type="match status" value="1"/>
</dbReference>
<name>A0A3N4K7K1_9PEZI</name>
<dbReference type="Proteomes" id="UP000276215">
    <property type="component" value="Unassembled WGS sequence"/>
</dbReference>
<dbReference type="CDD" id="cd07521">
    <property type="entry name" value="HAD_FCP1-like"/>
    <property type="match status" value="1"/>
</dbReference>
<dbReference type="Pfam" id="PF03031">
    <property type="entry name" value="NIF"/>
    <property type="match status" value="1"/>
</dbReference>
<feature type="compositionally biased region" description="Basic and acidic residues" evidence="1">
    <location>
        <begin position="232"/>
        <end position="255"/>
    </location>
</feature>
<organism evidence="3 4">
    <name type="scientific">Choiromyces venosus 120613-1</name>
    <dbReference type="NCBI Taxonomy" id="1336337"/>
    <lineage>
        <taxon>Eukaryota</taxon>
        <taxon>Fungi</taxon>
        <taxon>Dikarya</taxon>
        <taxon>Ascomycota</taxon>
        <taxon>Pezizomycotina</taxon>
        <taxon>Pezizomycetes</taxon>
        <taxon>Pezizales</taxon>
        <taxon>Tuberaceae</taxon>
        <taxon>Choiromyces</taxon>
    </lineage>
</organism>
<dbReference type="OrthoDB" id="277011at2759"/>
<gene>
    <name evidence="3" type="ORF">L873DRAFT_1353552</name>
</gene>
<dbReference type="InterPro" id="IPR050365">
    <property type="entry name" value="TIM50"/>
</dbReference>
<dbReference type="AlphaFoldDB" id="A0A3N4K7K1"/>
<feature type="region of interest" description="Disordered" evidence="1">
    <location>
        <begin position="188"/>
        <end position="421"/>
    </location>
</feature>
<dbReference type="NCBIfam" id="TIGR02251">
    <property type="entry name" value="HIF-SF_euk"/>
    <property type="match status" value="1"/>
</dbReference>
<sequence length="610" mass="64991">MSSEKQAPLNGDVTSGSATRAISHGRNSSNVTDSDKGRNSESSPLTPPTPPIRTSSIQPIAPRSSADEPSSSPSTPVPPPSASTAGTEVPPPATLSTANAPASQKRNSLLAVPTRTSSTKQAEQSPTSTSSTAVTATGDNTSTTSRKGRRRREAGSNGTSLNSGEEGRPRKQAGGLGKFFGFLCCRSGASAEEMQPGPRKTNKRPGSASSRKATPVGKEHALKTSKDSGVAESKDGADAGKLGDDDNTIRSETTKGDPASAGSVVLNSGSGDEDKIKRVDGEVLVGEKIVVKDDSTAKEGGAGAGQNSSLLSGNTPTVTIQAPTPTAPQTEKDEPDFTTSDPQSSKETGTSTTEDIEMRDADGEDYGAAGKKRGSELKILLPPFPHPEESGQESESDDTQQRSSDGGYSHHDPHGLVRTPSVDERQQWLLPPLAPRFEGKKCLVLDLDETLVHSSFKVLHQADFTIPVDIEGSYHNVYVIKRPGVDEFMRRVGELYEIVVFTASVSKYGDPLLDQLDIHHVVHHRLFRDSCFNNQGNYVKDLSQLGRDLKDTIIIDNSPTSYIFHPQHAVPISSWFSDAHDNELLDLIPVLEDLSTQDVRDVTLVLDVSL</sequence>
<evidence type="ECO:0000313" key="4">
    <source>
        <dbReference type="Proteomes" id="UP000276215"/>
    </source>
</evidence>
<keyword evidence="4" id="KW-1185">Reference proteome</keyword>
<feature type="compositionally biased region" description="Polar residues" evidence="1">
    <location>
        <begin position="305"/>
        <end position="314"/>
    </location>
</feature>
<feature type="compositionally biased region" description="Basic and acidic residues" evidence="1">
    <location>
        <begin position="408"/>
        <end position="421"/>
    </location>
</feature>
<evidence type="ECO:0000259" key="2">
    <source>
        <dbReference type="PROSITE" id="PS50969"/>
    </source>
</evidence>
<dbReference type="GO" id="GO:0045944">
    <property type="term" value="P:positive regulation of transcription by RNA polymerase II"/>
    <property type="evidence" value="ECO:0007669"/>
    <property type="project" value="UniProtKB-ARBA"/>
</dbReference>